<evidence type="ECO:0000256" key="12">
    <source>
        <dbReference type="RuleBase" id="RU003357"/>
    </source>
</evidence>
<keyword evidence="10 11" id="KW-0998">Cell outer membrane</keyword>
<evidence type="ECO:0000313" key="16">
    <source>
        <dbReference type="Proteomes" id="UP000798808"/>
    </source>
</evidence>
<comment type="similarity">
    <text evidence="11 12">Belongs to the TonB-dependent receptor family.</text>
</comment>
<evidence type="ECO:0000256" key="11">
    <source>
        <dbReference type="PROSITE-ProRule" id="PRU01360"/>
    </source>
</evidence>
<keyword evidence="3 11" id="KW-1134">Transmembrane beta strand</keyword>
<reference evidence="15 16" key="1">
    <citation type="submission" date="2019-02" db="EMBL/GenBank/DDBJ databases">
        <authorList>
            <person name="Goldberg S.R."/>
            <person name="Haltli B.A."/>
            <person name="Correa H."/>
            <person name="Russell K.G."/>
        </authorList>
    </citation>
    <scope>NUCLEOTIDE SEQUENCE [LARGE SCALE GENOMIC DNA]</scope>
    <source>
        <strain evidence="15 16">JCM 16186</strain>
    </source>
</reference>
<dbReference type="Pfam" id="PF00593">
    <property type="entry name" value="TonB_dep_Rec_b-barrel"/>
    <property type="match status" value="1"/>
</dbReference>
<organism evidence="15 16">
    <name type="scientific">Fulvivirga kasyanovii</name>
    <dbReference type="NCBI Taxonomy" id="396812"/>
    <lineage>
        <taxon>Bacteria</taxon>
        <taxon>Pseudomonadati</taxon>
        <taxon>Bacteroidota</taxon>
        <taxon>Cytophagia</taxon>
        <taxon>Cytophagales</taxon>
        <taxon>Fulvivirgaceae</taxon>
        <taxon>Fulvivirga</taxon>
    </lineage>
</organism>
<evidence type="ECO:0000256" key="6">
    <source>
        <dbReference type="ARBA" id="ARBA00023004"/>
    </source>
</evidence>
<evidence type="ECO:0000256" key="5">
    <source>
        <dbReference type="ARBA" id="ARBA00022692"/>
    </source>
</evidence>
<evidence type="ECO:0000259" key="13">
    <source>
        <dbReference type="Pfam" id="PF00593"/>
    </source>
</evidence>
<dbReference type="InterPro" id="IPR039426">
    <property type="entry name" value="TonB-dep_rcpt-like"/>
</dbReference>
<dbReference type="CDD" id="cd01347">
    <property type="entry name" value="ligand_gated_channel"/>
    <property type="match status" value="1"/>
</dbReference>
<keyword evidence="2 11" id="KW-0813">Transport</keyword>
<comment type="caution">
    <text evidence="15">The sequence shown here is derived from an EMBL/GenBank/DDBJ whole genome shotgun (WGS) entry which is preliminary data.</text>
</comment>
<keyword evidence="16" id="KW-1185">Reference proteome</keyword>
<dbReference type="SUPFAM" id="SSF49464">
    <property type="entry name" value="Carboxypeptidase regulatory domain-like"/>
    <property type="match status" value="1"/>
</dbReference>
<dbReference type="InterPro" id="IPR012910">
    <property type="entry name" value="Plug_dom"/>
</dbReference>
<keyword evidence="8 12" id="KW-0798">TonB box</keyword>
<evidence type="ECO:0000256" key="9">
    <source>
        <dbReference type="ARBA" id="ARBA00023136"/>
    </source>
</evidence>
<evidence type="ECO:0000256" key="7">
    <source>
        <dbReference type="ARBA" id="ARBA00023065"/>
    </source>
</evidence>
<evidence type="ECO:0000256" key="8">
    <source>
        <dbReference type="ARBA" id="ARBA00023077"/>
    </source>
</evidence>
<dbReference type="EMBL" id="SMLW01000307">
    <property type="protein sequence ID" value="MTI23813.1"/>
    <property type="molecule type" value="Genomic_DNA"/>
</dbReference>
<gene>
    <name evidence="15" type="ORF">E1163_02505</name>
</gene>
<name>A0ABW9RIB1_9BACT</name>
<dbReference type="InterPro" id="IPR036942">
    <property type="entry name" value="Beta-barrel_TonB_sf"/>
</dbReference>
<feature type="domain" description="TonB-dependent receptor-like beta-barrel" evidence="13">
    <location>
        <begin position="314"/>
        <end position="721"/>
    </location>
</feature>
<keyword evidence="9 11" id="KW-0472">Membrane</keyword>
<dbReference type="InterPro" id="IPR008969">
    <property type="entry name" value="CarboxyPept-like_regulatory"/>
</dbReference>
<keyword evidence="4" id="KW-0410">Iron transport</keyword>
<dbReference type="Gene3D" id="2.40.170.20">
    <property type="entry name" value="TonB-dependent receptor, beta-barrel domain"/>
    <property type="match status" value="1"/>
</dbReference>
<keyword evidence="7" id="KW-0406">Ion transport</keyword>
<dbReference type="PANTHER" id="PTHR32552">
    <property type="entry name" value="FERRICHROME IRON RECEPTOR-RELATED"/>
    <property type="match status" value="1"/>
</dbReference>
<dbReference type="SUPFAM" id="SSF56935">
    <property type="entry name" value="Porins"/>
    <property type="match status" value="1"/>
</dbReference>
<evidence type="ECO:0000256" key="3">
    <source>
        <dbReference type="ARBA" id="ARBA00022452"/>
    </source>
</evidence>
<evidence type="ECO:0000256" key="1">
    <source>
        <dbReference type="ARBA" id="ARBA00004571"/>
    </source>
</evidence>
<proteinExistence type="inferred from homology"/>
<dbReference type="PROSITE" id="PS52016">
    <property type="entry name" value="TONB_DEPENDENT_REC_3"/>
    <property type="match status" value="1"/>
</dbReference>
<evidence type="ECO:0000256" key="10">
    <source>
        <dbReference type="ARBA" id="ARBA00023237"/>
    </source>
</evidence>
<evidence type="ECO:0000259" key="14">
    <source>
        <dbReference type="Pfam" id="PF07715"/>
    </source>
</evidence>
<keyword evidence="6" id="KW-0408">Iron</keyword>
<dbReference type="PANTHER" id="PTHR32552:SF81">
    <property type="entry name" value="TONB-DEPENDENT OUTER MEMBRANE RECEPTOR"/>
    <property type="match status" value="1"/>
</dbReference>
<protein>
    <submittedName>
        <fullName evidence="15">TonB-dependent receptor</fullName>
    </submittedName>
</protein>
<accession>A0ABW9RIB1</accession>
<evidence type="ECO:0000256" key="2">
    <source>
        <dbReference type="ARBA" id="ARBA00022448"/>
    </source>
</evidence>
<evidence type="ECO:0000313" key="15">
    <source>
        <dbReference type="EMBL" id="MTI23813.1"/>
    </source>
</evidence>
<dbReference type="Pfam" id="PF13715">
    <property type="entry name" value="CarbopepD_reg_2"/>
    <property type="match status" value="1"/>
</dbReference>
<dbReference type="Gene3D" id="2.170.130.10">
    <property type="entry name" value="TonB-dependent receptor, plug domain"/>
    <property type="match status" value="1"/>
</dbReference>
<keyword evidence="5 11" id="KW-0812">Transmembrane</keyword>
<dbReference type="Proteomes" id="UP000798808">
    <property type="component" value="Unassembled WGS sequence"/>
</dbReference>
<keyword evidence="15" id="KW-0675">Receptor</keyword>
<feature type="domain" description="TonB-dependent receptor plug" evidence="14">
    <location>
        <begin position="118"/>
        <end position="224"/>
    </location>
</feature>
<sequence>MRQLIITSAFFIIPALCQWLYGQTITGQIVDAAHNEPLYNVSVISLEDSIGTVTNEQGYFSLAAPHSDPVYLNISHLGYTSENVYAKAGDFIRLRLEPSETNLQEVIVKASQINEAYREVPGAVNLITRKQLQRNDETTVTPALNRLPGVYMHSGSLNTNRITIRGIGARTPYGTNKVRAYYDDIPLTSGEGETTIEDIDLAAIQRIEVIKGPNSSVYGAGLAGTINLTSQLTDENSISAKSTVGTYGLLRTTASAAIDGERNQLNLTYTDTHTDGYRQNSEYDRKSFIFTSKITPNEKTAVSVLGLYTHMKAYIPSSVNEETFNTAPSSAAYTWLQSRGYEAYNKANVGISYHYHITNNLESITSTFLSFRDADEPRPFDILRENSIATGLRSRLIWRTDVLQRKMTWSGGFEYFSDWYQWSTYENLYEQNPGAGSIPGNILSDNKEHRYYYNIFAQVNWELTQKLSFQAGLNSNKTSYKLDDLYADSLDQSGEYDFSTTWSPRAGIVYLLNDEHSIYASVSHGFSPPSVAETLTPEGTINTNIQPETGWNYEIGSKDSWLNNRLYTELSIYRMDIDNLLVAQRTGPDTYVGINAGKTLHEGVELLMQMDVLKHTTWSIRPFLSATFMNYRFEEFTSEEENYSGNDLTGVPSRTVNFGVDLDSESGIYLYSNYQYTGSIPLNDANSLYSDSYSLVNIKAGYIGRFLKNFEYDISAGINNLLDEHYASMVLVNAVGFGGSAPRYYYPGLPRNFYGSLGIRYSVGNRQ</sequence>
<dbReference type="Pfam" id="PF07715">
    <property type="entry name" value="Plug"/>
    <property type="match status" value="1"/>
</dbReference>
<dbReference type="InterPro" id="IPR000531">
    <property type="entry name" value="Beta-barrel_TonB"/>
</dbReference>
<evidence type="ECO:0000256" key="4">
    <source>
        <dbReference type="ARBA" id="ARBA00022496"/>
    </source>
</evidence>
<dbReference type="InterPro" id="IPR037066">
    <property type="entry name" value="Plug_dom_sf"/>
</dbReference>
<dbReference type="RefSeq" id="WP_155169139.1">
    <property type="nucleotide sequence ID" value="NZ_BAAAFL010000022.1"/>
</dbReference>
<comment type="subcellular location">
    <subcellularLocation>
        <location evidence="1 11">Cell outer membrane</location>
        <topology evidence="1 11">Multi-pass membrane protein</topology>
    </subcellularLocation>
</comment>